<dbReference type="GO" id="GO:0030246">
    <property type="term" value="F:carbohydrate binding"/>
    <property type="evidence" value="ECO:0007669"/>
    <property type="project" value="UniProtKB-KW"/>
</dbReference>
<evidence type="ECO:0000259" key="5">
    <source>
        <dbReference type="PROSITE" id="PS51762"/>
    </source>
</evidence>
<accession>A0A164VRU0</accession>
<evidence type="ECO:0000313" key="6">
    <source>
        <dbReference type="EMBL" id="KZS94406.1"/>
    </source>
</evidence>
<name>A0A164VRU0_9AGAM</name>
<dbReference type="AlphaFoldDB" id="A0A164VRU0"/>
<dbReference type="EMBL" id="KV419404">
    <property type="protein sequence ID" value="KZS94406.1"/>
    <property type="molecule type" value="Genomic_DNA"/>
</dbReference>
<dbReference type="OrthoDB" id="4781at2759"/>
<keyword evidence="2" id="KW-0378">Hydrolase</keyword>
<evidence type="ECO:0000256" key="2">
    <source>
        <dbReference type="ARBA" id="ARBA00022801"/>
    </source>
</evidence>
<reference evidence="6 7" key="1">
    <citation type="journal article" date="2016" name="Mol. Biol. Evol.">
        <title>Comparative Genomics of Early-Diverging Mushroom-Forming Fungi Provides Insights into the Origins of Lignocellulose Decay Capabilities.</title>
        <authorList>
            <person name="Nagy L.G."/>
            <person name="Riley R."/>
            <person name="Tritt A."/>
            <person name="Adam C."/>
            <person name="Daum C."/>
            <person name="Floudas D."/>
            <person name="Sun H."/>
            <person name="Yadav J.S."/>
            <person name="Pangilinan J."/>
            <person name="Larsson K.H."/>
            <person name="Matsuura K."/>
            <person name="Barry K."/>
            <person name="Labutti K."/>
            <person name="Kuo R."/>
            <person name="Ohm R.A."/>
            <person name="Bhattacharya S.S."/>
            <person name="Shirouzu T."/>
            <person name="Yoshinaga Y."/>
            <person name="Martin F.M."/>
            <person name="Grigoriev I.V."/>
            <person name="Hibbett D.S."/>
        </authorList>
    </citation>
    <scope>NUCLEOTIDE SEQUENCE [LARGE SCALE GENOMIC DNA]</scope>
    <source>
        <strain evidence="6 7">HHB9708</strain>
    </source>
</reference>
<organism evidence="6 7">
    <name type="scientific">Sistotremastrum niveocremeum HHB9708</name>
    <dbReference type="NCBI Taxonomy" id="1314777"/>
    <lineage>
        <taxon>Eukaryota</taxon>
        <taxon>Fungi</taxon>
        <taxon>Dikarya</taxon>
        <taxon>Basidiomycota</taxon>
        <taxon>Agaricomycotina</taxon>
        <taxon>Agaricomycetes</taxon>
        <taxon>Sistotremastrales</taxon>
        <taxon>Sistotremastraceae</taxon>
        <taxon>Sertulicium</taxon>
        <taxon>Sertulicium niveocremeum</taxon>
    </lineage>
</organism>
<keyword evidence="7" id="KW-1185">Reference proteome</keyword>
<feature type="chain" id="PRO_5007853980" evidence="4">
    <location>
        <begin position="20"/>
        <end position="259"/>
    </location>
</feature>
<keyword evidence="1 4" id="KW-0732">Signal</keyword>
<evidence type="ECO:0000256" key="1">
    <source>
        <dbReference type="ARBA" id="ARBA00022729"/>
    </source>
</evidence>
<gene>
    <name evidence="6" type="ORF">SISNIDRAFT_453311</name>
</gene>
<dbReference type="GO" id="GO:0016757">
    <property type="term" value="F:glycosyltransferase activity"/>
    <property type="evidence" value="ECO:0007669"/>
    <property type="project" value="TreeGrafter"/>
</dbReference>
<dbReference type="GO" id="GO:0005975">
    <property type="term" value="P:carbohydrate metabolic process"/>
    <property type="evidence" value="ECO:0007669"/>
    <property type="project" value="InterPro"/>
</dbReference>
<dbReference type="Pfam" id="PF00722">
    <property type="entry name" value="Glyco_hydro_16"/>
    <property type="match status" value="1"/>
</dbReference>
<dbReference type="InterPro" id="IPR050546">
    <property type="entry name" value="Glycosyl_Hydrlase_16"/>
</dbReference>
<dbReference type="SUPFAM" id="SSF49899">
    <property type="entry name" value="Concanavalin A-like lectins/glucanases"/>
    <property type="match status" value="1"/>
</dbReference>
<dbReference type="Proteomes" id="UP000076722">
    <property type="component" value="Unassembled WGS sequence"/>
</dbReference>
<dbReference type="PROSITE" id="PS51762">
    <property type="entry name" value="GH16_2"/>
    <property type="match status" value="1"/>
</dbReference>
<dbReference type="GO" id="GO:0031505">
    <property type="term" value="P:fungal-type cell wall organization"/>
    <property type="evidence" value="ECO:0007669"/>
    <property type="project" value="TreeGrafter"/>
</dbReference>
<dbReference type="STRING" id="1314777.A0A164VRU0"/>
<keyword evidence="3" id="KW-0326">Glycosidase</keyword>
<evidence type="ECO:0000313" key="7">
    <source>
        <dbReference type="Proteomes" id="UP000076722"/>
    </source>
</evidence>
<dbReference type="InterPro" id="IPR000757">
    <property type="entry name" value="Beta-glucanase-like"/>
</dbReference>
<evidence type="ECO:0000256" key="4">
    <source>
        <dbReference type="SAM" id="SignalP"/>
    </source>
</evidence>
<proteinExistence type="predicted"/>
<dbReference type="InterPro" id="IPR013320">
    <property type="entry name" value="ConA-like_dom_sf"/>
</dbReference>
<feature type="domain" description="GH16" evidence="5">
    <location>
        <begin position="13"/>
        <end position="249"/>
    </location>
</feature>
<feature type="signal peptide" evidence="4">
    <location>
        <begin position="1"/>
        <end position="19"/>
    </location>
</feature>
<keyword evidence="6" id="KW-0430">Lectin</keyword>
<evidence type="ECO:0000256" key="3">
    <source>
        <dbReference type="ARBA" id="ARBA00023295"/>
    </source>
</evidence>
<dbReference type="GO" id="GO:0009277">
    <property type="term" value="C:fungal-type cell wall"/>
    <property type="evidence" value="ECO:0007669"/>
    <property type="project" value="TreeGrafter"/>
</dbReference>
<dbReference type="PANTHER" id="PTHR10963">
    <property type="entry name" value="GLYCOSYL HYDROLASE-RELATED"/>
    <property type="match status" value="1"/>
</dbReference>
<dbReference type="GO" id="GO:0004553">
    <property type="term" value="F:hydrolase activity, hydrolyzing O-glycosyl compounds"/>
    <property type="evidence" value="ECO:0007669"/>
    <property type="project" value="InterPro"/>
</dbReference>
<dbReference type="PANTHER" id="PTHR10963:SF22">
    <property type="entry name" value="GLYCOSIDASE CRH2-RELATED"/>
    <property type="match status" value="1"/>
</dbReference>
<protein>
    <submittedName>
        <fullName evidence="6">Concanavalin A-like lectin/glucanase</fullName>
    </submittedName>
</protein>
<dbReference type="Gene3D" id="2.60.120.200">
    <property type="match status" value="1"/>
</dbReference>
<sequence length="259" mass="27600">MNFTTLFLVLSTVITATISSPAPACRPSKTTFTSSTTLGPAEAFVALSPSDTYELTDNGLELHLQRPEGTVTTSKGVNDKLGDGATVNSTFSFLYGKVTYEVEAPRVAGVITAIILACEGDSHDEIDIEILGGDPTHWQSNSYSPASSDTQPLWGVFSGVHSIGNSSTISRTHAYSVKWTADSITWGIDGNDVRTLKKADTIVNGSTHFPFKNPLLLSMGIWDASNPLGTSEWGKGPINWKEAPSKIAAVIKSVEVECS</sequence>